<dbReference type="EMBL" id="VOIH02000011">
    <property type="protein sequence ID" value="KAF3433966.1"/>
    <property type="molecule type" value="Genomic_DNA"/>
</dbReference>
<organism evidence="1 2">
    <name type="scientific">Rhamnella rubrinervis</name>
    <dbReference type="NCBI Taxonomy" id="2594499"/>
    <lineage>
        <taxon>Eukaryota</taxon>
        <taxon>Viridiplantae</taxon>
        <taxon>Streptophyta</taxon>
        <taxon>Embryophyta</taxon>
        <taxon>Tracheophyta</taxon>
        <taxon>Spermatophyta</taxon>
        <taxon>Magnoliopsida</taxon>
        <taxon>eudicotyledons</taxon>
        <taxon>Gunneridae</taxon>
        <taxon>Pentapetalae</taxon>
        <taxon>rosids</taxon>
        <taxon>fabids</taxon>
        <taxon>Rosales</taxon>
        <taxon>Rhamnaceae</taxon>
        <taxon>rhamnoid group</taxon>
        <taxon>Rhamneae</taxon>
        <taxon>Rhamnella</taxon>
    </lineage>
</organism>
<protein>
    <submittedName>
        <fullName evidence="1">Uncharacterized protein</fullName>
    </submittedName>
</protein>
<evidence type="ECO:0000313" key="2">
    <source>
        <dbReference type="Proteomes" id="UP000796880"/>
    </source>
</evidence>
<evidence type="ECO:0000313" key="1">
    <source>
        <dbReference type="EMBL" id="KAF3433966.1"/>
    </source>
</evidence>
<keyword evidence="2" id="KW-1185">Reference proteome</keyword>
<sequence>MEEATRVQDVAEGRNPVRRVYNCCSTWQGLFSATQSQNQHCRELRTMDWRGWNNRVAEEEKLIWGKMALHKVNVIREQDVYLPSVASAPFSSLADVHLCIQLYSFIEYLGAGPTIFCFNLIFCVSDEFADRSFETCRGVENFSYFVQRDVLGILSFRREAMVGAFKRKIGEISDEAEELEAEMEE</sequence>
<gene>
    <name evidence="1" type="ORF">FNV43_RR25069</name>
</gene>
<proteinExistence type="predicted"/>
<name>A0A8K0DSG9_9ROSA</name>
<comment type="caution">
    <text evidence="1">The sequence shown here is derived from an EMBL/GenBank/DDBJ whole genome shotgun (WGS) entry which is preliminary data.</text>
</comment>
<dbReference type="Proteomes" id="UP000796880">
    <property type="component" value="Unassembled WGS sequence"/>
</dbReference>
<accession>A0A8K0DSG9</accession>
<dbReference type="AlphaFoldDB" id="A0A8K0DSG9"/>
<reference evidence="1" key="1">
    <citation type="submission" date="2020-03" db="EMBL/GenBank/DDBJ databases">
        <title>A high-quality chromosome-level genome assembly of a woody plant with both climbing and erect habits, Rhamnella rubrinervis.</title>
        <authorList>
            <person name="Lu Z."/>
            <person name="Yang Y."/>
            <person name="Zhu X."/>
            <person name="Sun Y."/>
        </authorList>
    </citation>
    <scope>NUCLEOTIDE SEQUENCE</scope>
    <source>
        <strain evidence="1">BYM</strain>
        <tissue evidence="1">Leaf</tissue>
    </source>
</reference>